<evidence type="ECO:0000313" key="2">
    <source>
        <dbReference type="Ensembl" id="ENSACUP00000001604.1"/>
    </source>
</evidence>
<dbReference type="PANTHER" id="PTHR36526:SF1">
    <property type="entry name" value="TRANSMEMBRANE PROTEIN 154"/>
    <property type="match status" value="1"/>
</dbReference>
<dbReference type="PANTHER" id="PTHR36526">
    <property type="entry name" value="TRANSMEMBRANE PROTEIN 154"/>
    <property type="match status" value="1"/>
</dbReference>
<evidence type="ECO:0000313" key="3">
    <source>
        <dbReference type="Proteomes" id="UP000472269"/>
    </source>
</evidence>
<dbReference type="Ensembl" id="ENSACUT00000001713.1">
    <property type="protein sequence ID" value="ENSACUP00000001604.1"/>
    <property type="gene ID" value="ENSACUG00000001145.1"/>
</dbReference>
<reference evidence="2" key="2">
    <citation type="submission" date="2025-09" db="UniProtKB">
        <authorList>
            <consortium name="Ensembl"/>
        </authorList>
    </citation>
    <scope>IDENTIFICATION</scope>
</reference>
<dbReference type="Proteomes" id="UP000472269">
    <property type="component" value="Unplaced"/>
</dbReference>
<dbReference type="InterPro" id="IPR053087">
    <property type="entry name" value="TMEM154-like"/>
</dbReference>
<evidence type="ECO:0008006" key="4">
    <source>
        <dbReference type="Google" id="ProtNLM"/>
    </source>
</evidence>
<dbReference type="InterPro" id="IPR028064">
    <property type="entry name" value="TMEM154"/>
</dbReference>
<name>A0A663LNB2_ATHCN</name>
<protein>
    <recommendedName>
        <fullName evidence="4">Transmembrane protein 154</fullName>
    </recommendedName>
</protein>
<proteinExistence type="predicted"/>
<reference evidence="2" key="1">
    <citation type="submission" date="2025-08" db="UniProtKB">
        <authorList>
            <consortium name="Ensembl"/>
        </authorList>
    </citation>
    <scope>IDENTIFICATION</scope>
</reference>
<evidence type="ECO:0000256" key="1">
    <source>
        <dbReference type="SAM" id="MobiDB-lite"/>
    </source>
</evidence>
<dbReference type="AlphaFoldDB" id="A0A663LNB2"/>
<keyword evidence="3" id="KW-1185">Reference proteome</keyword>
<dbReference type="Pfam" id="PF15102">
    <property type="entry name" value="TMEM154"/>
    <property type="match status" value="1"/>
</dbReference>
<accession>A0A663LNB2</accession>
<organism evidence="2 3">
    <name type="scientific">Athene cunicularia</name>
    <name type="common">Burrowing owl</name>
    <name type="synonym">Speotyto cunicularia</name>
    <dbReference type="NCBI Taxonomy" id="194338"/>
    <lineage>
        <taxon>Eukaryota</taxon>
        <taxon>Metazoa</taxon>
        <taxon>Chordata</taxon>
        <taxon>Craniata</taxon>
        <taxon>Vertebrata</taxon>
        <taxon>Euteleostomi</taxon>
        <taxon>Archelosauria</taxon>
        <taxon>Archosauria</taxon>
        <taxon>Dinosauria</taxon>
        <taxon>Saurischia</taxon>
        <taxon>Theropoda</taxon>
        <taxon>Coelurosauria</taxon>
        <taxon>Aves</taxon>
        <taxon>Neognathae</taxon>
        <taxon>Neoaves</taxon>
        <taxon>Telluraves</taxon>
        <taxon>Strigiformes</taxon>
        <taxon>Strigidae</taxon>
        <taxon>Athene</taxon>
    </lineage>
</organism>
<sequence length="171" mass="19428">MSKGDQFPGSSPTFTIQNKLCVLLPCFSSLSSHLEVRQKGSPSCSGRNALAPGKTSQKLHGSDKSDNFYHYLLLSAILLINARSWNWLHCEKKGVLLKLFFLPCDSRNNHPIFEEDTPSVMEIEMEELDKWMNSMNKNDPMRRKSMSGILYVCHCFSYNIFSCALDSLLLK</sequence>
<feature type="region of interest" description="Disordered" evidence="1">
    <location>
        <begin position="39"/>
        <end position="61"/>
    </location>
</feature>